<accession>A0A8D8T3C5</accession>
<dbReference type="AlphaFoldDB" id="A0A8D8T3C5"/>
<organism evidence="1">
    <name type="scientific">Cacopsylla melanoneura</name>
    <dbReference type="NCBI Taxonomy" id="428564"/>
    <lineage>
        <taxon>Eukaryota</taxon>
        <taxon>Metazoa</taxon>
        <taxon>Ecdysozoa</taxon>
        <taxon>Arthropoda</taxon>
        <taxon>Hexapoda</taxon>
        <taxon>Insecta</taxon>
        <taxon>Pterygota</taxon>
        <taxon>Neoptera</taxon>
        <taxon>Paraneoptera</taxon>
        <taxon>Hemiptera</taxon>
        <taxon>Sternorrhyncha</taxon>
        <taxon>Psylloidea</taxon>
        <taxon>Psyllidae</taxon>
        <taxon>Psyllinae</taxon>
        <taxon>Cacopsylla</taxon>
    </lineage>
</organism>
<protein>
    <submittedName>
        <fullName evidence="1">Uncharacterized protein</fullName>
    </submittedName>
</protein>
<dbReference type="EMBL" id="HBUF01254613">
    <property type="protein sequence ID" value="CAG6681186.1"/>
    <property type="molecule type" value="Transcribed_RNA"/>
</dbReference>
<evidence type="ECO:0000313" key="1">
    <source>
        <dbReference type="EMBL" id="CAG6681186.1"/>
    </source>
</evidence>
<name>A0A8D8T3C5_9HEMI</name>
<sequence length="99" mass="11548">MCYTHKHSVSKTCLKHVALNPCLKDCFKHVFYVCFKHVLQVFYECVYVSNELMVVYVYCVCKVYVHCVCKVNVINNAILSLFIYFDCKTVGLDQKSTIM</sequence>
<reference evidence="1" key="1">
    <citation type="submission" date="2021-05" db="EMBL/GenBank/DDBJ databases">
        <authorList>
            <person name="Alioto T."/>
            <person name="Alioto T."/>
            <person name="Gomez Garrido J."/>
        </authorList>
    </citation>
    <scope>NUCLEOTIDE SEQUENCE</scope>
</reference>
<proteinExistence type="predicted"/>